<keyword evidence="2" id="KW-1185">Reference proteome</keyword>
<comment type="caution">
    <text evidence="1">The sequence shown here is derived from an EMBL/GenBank/DDBJ whole genome shotgun (WGS) entry which is preliminary data.</text>
</comment>
<sequence>MNAHREIVKPIGRTISLELPEEFVLGDQVEVIILPLNEPFVKKTKNDLRRFRGALAHLPEKEKKEMDEFFKNIRNEWERDI</sequence>
<proteinExistence type="predicted"/>
<reference evidence="1 2" key="1">
    <citation type="submission" date="2020-08" db="EMBL/GenBank/DDBJ databases">
        <title>Genomic Encyclopedia of Type Strains, Phase IV (KMG-IV): sequencing the most valuable type-strain genomes for metagenomic binning, comparative biology and taxonomic classification.</title>
        <authorList>
            <person name="Goeker M."/>
        </authorList>
    </citation>
    <scope>NUCLEOTIDE SEQUENCE [LARGE SCALE GENOMIC DNA]</scope>
    <source>
        <strain evidence="1 2">DSM 17976</strain>
    </source>
</reference>
<protein>
    <submittedName>
        <fullName evidence="1">Uncharacterized protein</fullName>
    </submittedName>
</protein>
<evidence type="ECO:0000313" key="2">
    <source>
        <dbReference type="Proteomes" id="UP000541352"/>
    </source>
</evidence>
<organism evidence="1 2">
    <name type="scientific">Runella defluvii</name>
    <dbReference type="NCBI Taxonomy" id="370973"/>
    <lineage>
        <taxon>Bacteria</taxon>
        <taxon>Pseudomonadati</taxon>
        <taxon>Bacteroidota</taxon>
        <taxon>Cytophagia</taxon>
        <taxon>Cytophagales</taxon>
        <taxon>Spirosomataceae</taxon>
        <taxon>Runella</taxon>
    </lineage>
</organism>
<dbReference type="EMBL" id="JACIBY010000006">
    <property type="protein sequence ID" value="MBB3839065.1"/>
    <property type="molecule type" value="Genomic_DNA"/>
</dbReference>
<name>A0A7W5ZLW2_9BACT</name>
<gene>
    <name evidence="1" type="ORF">FHS57_003071</name>
</gene>
<dbReference type="AlphaFoldDB" id="A0A7W5ZLW2"/>
<dbReference type="Proteomes" id="UP000541352">
    <property type="component" value="Unassembled WGS sequence"/>
</dbReference>
<dbReference type="RefSeq" id="WP_183975036.1">
    <property type="nucleotide sequence ID" value="NZ_JACIBY010000006.1"/>
</dbReference>
<evidence type="ECO:0000313" key="1">
    <source>
        <dbReference type="EMBL" id="MBB3839065.1"/>
    </source>
</evidence>
<accession>A0A7W5ZLW2</accession>